<dbReference type="Proteomes" id="UP000828390">
    <property type="component" value="Unassembled WGS sequence"/>
</dbReference>
<protein>
    <recommendedName>
        <fullName evidence="3">B box-type domain-containing protein</fullName>
    </recommendedName>
</protein>
<evidence type="ECO:0000313" key="5">
    <source>
        <dbReference type="Proteomes" id="UP000828390"/>
    </source>
</evidence>
<accession>A0A9D4D3S9</accession>
<feature type="domain" description="B box-type" evidence="3">
    <location>
        <begin position="21"/>
        <end position="60"/>
    </location>
</feature>
<dbReference type="EMBL" id="JAIWYP010000011">
    <property type="protein sequence ID" value="KAH3738135.1"/>
    <property type="molecule type" value="Genomic_DNA"/>
</dbReference>
<sequence>MASKFQSSVFNGSDSLVTFHCLACKTSEARFYCDECLNVYCDSCVKLHNQLFKDHRVFDREQECTCPLTKSTMEILERCSDHSDERIKHYCEDHGQLCCDVCIALNHTECSEVTLVAESKKLPSSGDVQQLSSNIKKIKDQLNKRQESAESNFQSLKEKINQMKAEISTVRQKLNVELDRLENETLQELEDLISTFRDEITTNRDHIIDLQVKLQRLSASVKEVCMKNNDNLFIAVEQCKQKIQQCDLFLQSGFFNDKFYFEFTNDLDNHLSKRKGLGRFEQPNKVISLQGKSEYMLKTDKRVGDFCSISFLPIGVTLALDRRNELLLLFDQQYKYVDNINVPGVLYDMCLISTCEVAVCCDVKDRHEVHFYYVKHMELFKGEVLQLPHSCVGIACHQNNLYVRSRFALYHYLISGKLVKKLYENEKNAHWGYLKGNTCAVNLSGDKIYLINESNLLTRSTTDGTILSSFTDSELCYFTAVHVTPGGQVLVYGKSRNKEGSLLTIIQVDHEGKKKLATLTSEKDPDRDNWLNLSFNCNTESIIVGFGKKD</sequence>
<dbReference type="SUPFAM" id="SSF57845">
    <property type="entry name" value="B-box zinc-binding domain"/>
    <property type="match status" value="1"/>
</dbReference>
<comment type="caution">
    <text evidence="4">The sequence shown here is derived from an EMBL/GenBank/DDBJ whole genome shotgun (WGS) entry which is preliminary data.</text>
</comment>
<dbReference type="PANTHER" id="PTHR25462:SF296">
    <property type="entry name" value="MEIOTIC P26, ISOFORM F"/>
    <property type="match status" value="1"/>
</dbReference>
<keyword evidence="5" id="KW-1185">Reference proteome</keyword>
<keyword evidence="1" id="KW-0863">Zinc-finger</keyword>
<evidence type="ECO:0000313" key="4">
    <source>
        <dbReference type="EMBL" id="KAH3738135.1"/>
    </source>
</evidence>
<dbReference type="InterPro" id="IPR000315">
    <property type="entry name" value="Znf_B-box"/>
</dbReference>
<dbReference type="OrthoDB" id="6158932at2759"/>
<gene>
    <name evidence="4" type="ORF">DPMN_044762</name>
</gene>
<organism evidence="4 5">
    <name type="scientific">Dreissena polymorpha</name>
    <name type="common">Zebra mussel</name>
    <name type="synonym">Mytilus polymorpha</name>
    <dbReference type="NCBI Taxonomy" id="45954"/>
    <lineage>
        <taxon>Eukaryota</taxon>
        <taxon>Metazoa</taxon>
        <taxon>Spiralia</taxon>
        <taxon>Lophotrochozoa</taxon>
        <taxon>Mollusca</taxon>
        <taxon>Bivalvia</taxon>
        <taxon>Autobranchia</taxon>
        <taxon>Heteroconchia</taxon>
        <taxon>Euheterodonta</taxon>
        <taxon>Imparidentia</taxon>
        <taxon>Neoheterodontei</taxon>
        <taxon>Myida</taxon>
        <taxon>Dreissenoidea</taxon>
        <taxon>Dreissenidae</taxon>
        <taxon>Dreissena</taxon>
    </lineage>
</organism>
<dbReference type="GO" id="GO:0008270">
    <property type="term" value="F:zinc ion binding"/>
    <property type="evidence" value="ECO:0007669"/>
    <property type="project" value="UniProtKB-KW"/>
</dbReference>
<name>A0A9D4D3S9_DREPO</name>
<keyword evidence="1" id="KW-0479">Metal-binding</keyword>
<feature type="coiled-coil region" evidence="2">
    <location>
        <begin position="128"/>
        <end position="191"/>
    </location>
</feature>
<evidence type="ECO:0000256" key="2">
    <source>
        <dbReference type="SAM" id="Coils"/>
    </source>
</evidence>
<dbReference type="Gene3D" id="3.30.160.60">
    <property type="entry name" value="Classic Zinc Finger"/>
    <property type="match status" value="1"/>
</dbReference>
<keyword evidence="2" id="KW-0175">Coiled coil</keyword>
<dbReference type="AlphaFoldDB" id="A0A9D4D3S9"/>
<dbReference type="InterPro" id="IPR047153">
    <property type="entry name" value="TRIM45/56/19-like"/>
</dbReference>
<feature type="domain" description="B box-type" evidence="3">
    <location>
        <begin position="74"/>
        <end position="124"/>
    </location>
</feature>
<reference evidence="4" key="2">
    <citation type="submission" date="2020-11" db="EMBL/GenBank/DDBJ databases">
        <authorList>
            <person name="McCartney M.A."/>
            <person name="Auch B."/>
            <person name="Kono T."/>
            <person name="Mallez S."/>
            <person name="Becker A."/>
            <person name="Gohl D.M."/>
            <person name="Silverstein K.A.T."/>
            <person name="Koren S."/>
            <person name="Bechman K.B."/>
            <person name="Herman A."/>
            <person name="Abrahante J.E."/>
            <person name="Garbe J."/>
        </authorList>
    </citation>
    <scope>NUCLEOTIDE SEQUENCE</scope>
    <source>
        <strain evidence="4">Duluth1</strain>
        <tissue evidence="4">Whole animal</tissue>
    </source>
</reference>
<keyword evidence="1" id="KW-0862">Zinc</keyword>
<dbReference type="PROSITE" id="PS50119">
    <property type="entry name" value="ZF_BBOX"/>
    <property type="match status" value="2"/>
</dbReference>
<reference evidence="4" key="1">
    <citation type="journal article" date="2019" name="bioRxiv">
        <title>The Genome of the Zebra Mussel, Dreissena polymorpha: A Resource for Invasive Species Research.</title>
        <authorList>
            <person name="McCartney M.A."/>
            <person name="Auch B."/>
            <person name="Kono T."/>
            <person name="Mallez S."/>
            <person name="Zhang Y."/>
            <person name="Obille A."/>
            <person name="Becker A."/>
            <person name="Abrahante J.E."/>
            <person name="Garbe J."/>
            <person name="Badalamenti J.P."/>
            <person name="Herman A."/>
            <person name="Mangelson H."/>
            <person name="Liachko I."/>
            <person name="Sullivan S."/>
            <person name="Sone E.D."/>
            <person name="Koren S."/>
            <person name="Silverstein K.A.T."/>
            <person name="Beckman K.B."/>
            <person name="Gohl D.M."/>
        </authorList>
    </citation>
    <scope>NUCLEOTIDE SEQUENCE</scope>
    <source>
        <strain evidence="4">Duluth1</strain>
        <tissue evidence="4">Whole animal</tissue>
    </source>
</reference>
<dbReference type="SUPFAM" id="SSF63825">
    <property type="entry name" value="YWTD domain"/>
    <property type="match status" value="1"/>
</dbReference>
<dbReference type="CDD" id="cd19757">
    <property type="entry name" value="Bbox1"/>
    <property type="match status" value="1"/>
</dbReference>
<dbReference type="PANTHER" id="PTHR25462">
    <property type="entry name" value="BONUS, ISOFORM C-RELATED"/>
    <property type="match status" value="1"/>
</dbReference>
<evidence type="ECO:0000259" key="3">
    <source>
        <dbReference type="PROSITE" id="PS50119"/>
    </source>
</evidence>
<evidence type="ECO:0000256" key="1">
    <source>
        <dbReference type="PROSITE-ProRule" id="PRU00024"/>
    </source>
</evidence>
<proteinExistence type="predicted"/>